<proteinExistence type="predicted"/>
<dbReference type="EMBL" id="JBIRGH010000001">
    <property type="protein sequence ID" value="MFH8582984.1"/>
    <property type="molecule type" value="Genomic_DNA"/>
</dbReference>
<feature type="region of interest" description="Disordered" evidence="1">
    <location>
        <begin position="19"/>
        <end position="60"/>
    </location>
</feature>
<organism evidence="2 3">
    <name type="scientific">Streptomyces celluloflavus</name>
    <dbReference type="NCBI Taxonomy" id="58344"/>
    <lineage>
        <taxon>Bacteria</taxon>
        <taxon>Bacillati</taxon>
        <taxon>Actinomycetota</taxon>
        <taxon>Actinomycetes</taxon>
        <taxon>Kitasatosporales</taxon>
        <taxon>Streptomycetaceae</taxon>
        <taxon>Streptomyces</taxon>
    </lineage>
</organism>
<name>A0ABW7R7F9_9ACTN</name>
<comment type="caution">
    <text evidence="2">The sequence shown here is derived from an EMBL/GenBank/DDBJ whole genome shotgun (WGS) entry which is preliminary data.</text>
</comment>
<protein>
    <submittedName>
        <fullName evidence="2">Uncharacterized protein</fullName>
    </submittedName>
</protein>
<evidence type="ECO:0000256" key="1">
    <source>
        <dbReference type="SAM" id="MobiDB-lite"/>
    </source>
</evidence>
<feature type="compositionally biased region" description="Polar residues" evidence="1">
    <location>
        <begin position="19"/>
        <end position="40"/>
    </location>
</feature>
<gene>
    <name evidence="2" type="ORF">ACH4GP_01130</name>
</gene>
<dbReference type="RefSeq" id="WP_397670608.1">
    <property type="nucleotide sequence ID" value="NZ_JBIRGH010000001.1"/>
</dbReference>
<keyword evidence="3" id="KW-1185">Reference proteome</keyword>
<accession>A0ABW7R7F9</accession>
<sequence>MDAHHDAGDMVHDDITYLRHQSQALVSPNDHSSPAATVQEAQDEPRAETSEQPWNRRGGE</sequence>
<evidence type="ECO:0000313" key="2">
    <source>
        <dbReference type="EMBL" id="MFH8582984.1"/>
    </source>
</evidence>
<evidence type="ECO:0000313" key="3">
    <source>
        <dbReference type="Proteomes" id="UP001610990"/>
    </source>
</evidence>
<dbReference type="Proteomes" id="UP001610990">
    <property type="component" value="Unassembled WGS sequence"/>
</dbReference>
<reference evidence="2 3" key="1">
    <citation type="submission" date="2024-10" db="EMBL/GenBank/DDBJ databases">
        <title>The Natural Products Discovery Center: Release of the First 8490 Sequenced Strains for Exploring Actinobacteria Biosynthetic Diversity.</title>
        <authorList>
            <person name="Kalkreuter E."/>
            <person name="Kautsar S.A."/>
            <person name="Yang D."/>
            <person name="Bader C.D."/>
            <person name="Teijaro C.N."/>
            <person name="Fluegel L."/>
            <person name="Davis C.M."/>
            <person name="Simpson J.R."/>
            <person name="Lauterbach L."/>
            <person name="Steele A.D."/>
            <person name="Gui C."/>
            <person name="Meng S."/>
            <person name="Li G."/>
            <person name="Viehrig K."/>
            <person name="Ye F."/>
            <person name="Su P."/>
            <person name="Kiefer A.F."/>
            <person name="Nichols A."/>
            <person name="Cepeda A.J."/>
            <person name="Yan W."/>
            <person name="Fan B."/>
            <person name="Jiang Y."/>
            <person name="Adhikari A."/>
            <person name="Zheng C.-J."/>
            <person name="Schuster L."/>
            <person name="Cowan T.M."/>
            <person name="Smanski M.J."/>
            <person name="Chevrette M.G."/>
            <person name="De Carvalho L.P.S."/>
            <person name="Shen B."/>
        </authorList>
    </citation>
    <scope>NUCLEOTIDE SEQUENCE [LARGE SCALE GENOMIC DNA]</scope>
    <source>
        <strain evidence="2 3">NPDC018013</strain>
    </source>
</reference>